<gene>
    <name evidence="2" type="ORF">LQ564_18915</name>
</gene>
<sequence>MRSILTALLVLAIGLGPSTAAEPPESGLPGHYYLSGMTEVGSELLLKESGRFEWALMYGAQDMVARGQWRRQGDAVVLSTAAPAIGEFRLFTEDELNLKKEPKAGNWVAIVGVPRTGPMEGIEVQFVAASGKKASAVSAANGDAIVAMPASERWVRAGLRRAKSNDAWVWFEVPPARASARIAAFAVTNWQALIPAPFASLRLRVEDGKLVVEENAMGLRGAYSKGGG</sequence>
<feature type="signal peptide" evidence="1">
    <location>
        <begin position="1"/>
        <end position="20"/>
    </location>
</feature>
<proteinExistence type="predicted"/>
<evidence type="ECO:0000313" key="2">
    <source>
        <dbReference type="EMBL" id="MCD2518376.1"/>
    </source>
</evidence>
<feature type="chain" id="PRO_5045797558" description="DUF3108 domain-containing protein" evidence="1">
    <location>
        <begin position="21"/>
        <end position="228"/>
    </location>
</feature>
<evidence type="ECO:0000256" key="1">
    <source>
        <dbReference type="SAM" id="SignalP"/>
    </source>
</evidence>
<comment type="caution">
    <text evidence="2">The sequence shown here is derived from an EMBL/GenBank/DDBJ whole genome shotgun (WGS) entry which is preliminary data.</text>
</comment>
<protein>
    <recommendedName>
        <fullName evidence="4">DUF3108 domain-containing protein</fullName>
    </recommendedName>
</protein>
<dbReference type="RefSeq" id="WP_231059664.1">
    <property type="nucleotide sequence ID" value="NZ_JAJNOC010000007.1"/>
</dbReference>
<name>A0ABS8Q9E3_9BURK</name>
<organism evidence="2 3">
    <name type="scientific">Massilia phyllostachyos</name>
    <dbReference type="NCBI Taxonomy" id="2898585"/>
    <lineage>
        <taxon>Bacteria</taxon>
        <taxon>Pseudomonadati</taxon>
        <taxon>Pseudomonadota</taxon>
        <taxon>Betaproteobacteria</taxon>
        <taxon>Burkholderiales</taxon>
        <taxon>Oxalobacteraceae</taxon>
        <taxon>Telluria group</taxon>
        <taxon>Massilia</taxon>
    </lineage>
</organism>
<keyword evidence="1" id="KW-0732">Signal</keyword>
<keyword evidence="3" id="KW-1185">Reference proteome</keyword>
<dbReference type="Proteomes" id="UP001179361">
    <property type="component" value="Unassembled WGS sequence"/>
</dbReference>
<accession>A0ABS8Q9E3</accession>
<evidence type="ECO:0000313" key="3">
    <source>
        <dbReference type="Proteomes" id="UP001179361"/>
    </source>
</evidence>
<evidence type="ECO:0008006" key="4">
    <source>
        <dbReference type="Google" id="ProtNLM"/>
    </source>
</evidence>
<dbReference type="EMBL" id="JAJNOC010000007">
    <property type="protein sequence ID" value="MCD2518376.1"/>
    <property type="molecule type" value="Genomic_DNA"/>
</dbReference>
<reference evidence="2" key="1">
    <citation type="submission" date="2021-11" db="EMBL/GenBank/DDBJ databases">
        <title>The complete genome of Massilia sp sp. G4R7.</title>
        <authorList>
            <person name="Liu L."/>
            <person name="Yue J."/>
            <person name="Yuan J."/>
            <person name="Yang F."/>
            <person name="Li L."/>
        </authorList>
    </citation>
    <scope>NUCLEOTIDE SEQUENCE</scope>
    <source>
        <strain evidence="2">G4R7</strain>
    </source>
</reference>